<keyword evidence="3" id="KW-0812">Transmembrane</keyword>
<gene>
    <name evidence="6" type="ORF">MHIP_18530</name>
</gene>
<dbReference type="InterPro" id="IPR029051">
    <property type="entry name" value="DUF4352"/>
</dbReference>
<evidence type="ECO:0000256" key="1">
    <source>
        <dbReference type="ARBA" id="ARBA00022729"/>
    </source>
</evidence>
<feature type="domain" description="DUF4352" evidence="5">
    <location>
        <begin position="86"/>
        <end position="202"/>
    </location>
</feature>
<keyword evidence="1" id="KW-0732">Signal</keyword>
<dbReference type="Pfam" id="PF11611">
    <property type="entry name" value="DUF4352"/>
    <property type="match status" value="1"/>
</dbReference>
<feature type="transmembrane region" description="Helical" evidence="3">
    <location>
        <begin position="45"/>
        <end position="70"/>
    </location>
</feature>
<comment type="caution">
    <text evidence="6">The sequence shown here is derived from an EMBL/GenBank/DDBJ whole genome shotgun (WGS) entry which is preliminary data.</text>
</comment>
<sequence length="207" mass="21558">MSAPGWYPDPAGSGQQRYFDGNDWTGQYAPPAPGQPPQRKSRTGLWVLLSVGAVLILGFGGCVAFMGAVASNMDESGGSSLEASGGIGQNVRDGKFEFRVNNVSTSGRMGLPPARGTWVVADVTVTNVGNEPQSFFVGNQQLLDANGREYAADNMAAIRINTDSMVLDLGPGFAINVLLPFDVPPGASPAALVLHDSAFSGGVRVDL</sequence>
<organism evidence="6 7">
    <name type="scientific">Mycolicibacterium hippocampi</name>
    <dbReference type="NCBI Taxonomy" id="659824"/>
    <lineage>
        <taxon>Bacteria</taxon>
        <taxon>Bacillati</taxon>
        <taxon>Actinomycetota</taxon>
        <taxon>Actinomycetes</taxon>
        <taxon>Mycobacteriales</taxon>
        <taxon>Mycobacteriaceae</taxon>
        <taxon>Mycolicibacterium</taxon>
    </lineage>
</organism>
<keyword evidence="7" id="KW-1185">Reference proteome</keyword>
<dbReference type="InterPro" id="IPR029050">
    <property type="entry name" value="Immunoprotect_excell_Ig-like"/>
</dbReference>
<reference evidence="6 7" key="1">
    <citation type="journal article" date="2019" name="Emerg. Microbes Infect.">
        <title>Comprehensive subspecies identification of 175 nontuberculous mycobacteria species based on 7547 genomic profiles.</title>
        <authorList>
            <person name="Matsumoto Y."/>
            <person name="Kinjo T."/>
            <person name="Motooka D."/>
            <person name="Nabeya D."/>
            <person name="Jung N."/>
            <person name="Uechi K."/>
            <person name="Horii T."/>
            <person name="Iida T."/>
            <person name="Fujita J."/>
            <person name="Nakamura S."/>
        </authorList>
    </citation>
    <scope>NUCLEOTIDE SEQUENCE [LARGE SCALE GENOMIC DNA]</scope>
    <source>
        <strain evidence="6 7">JCM 30996</strain>
    </source>
</reference>
<evidence type="ECO:0000259" key="5">
    <source>
        <dbReference type="Pfam" id="PF11611"/>
    </source>
</evidence>
<feature type="region of interest" description="Disordered" evidence="2">
    <location>
        <begin position="1"/>
        <end position="40"/>
    </location>
</feature>
<dbReference type="Pfam" id="PF10708">
    <property type="entry name" value="DUF2510"/>
    <property type="match status" value="1"/>
</dbReference>
<evidence type="ECO:0000259" key="4">
    <source>
        <dbReference type="Pfam" id="PF10708"/>
    </source>
</evidence>
<dbReference type="Proteomes" id="UP000465304">
    <property type="component" value="Unassembled WGS sequence"/>
</dbReference>
<feature type="domain" description="DUF2510" evidence="4">
    <location>
        <begin position="4"/>
        <end position="36"/>
    </location>
</feature>
<evidence type="ECO:0000313" key="6">
    <source>
        <dbReference type="EMBL" id="GFH01370.1"/>
    </source>
</evidence>
<dbReference type="Gene3D" id="2.60.40.1240">
    <property type="match status" value="1"/>
</dbReference>
<proteinExistence type="predicted"/>
<dbReference type="AlphaFoldDB" id="A0A7I9ZK30"/>
<dbReference type="EMBL" id="BLLB01000002">
    <property type="protein sequence ID" value="GFH01370.1"/>
    <property type="molecule type" value="Genomic_DNA"/>
</dbReference>
<keyword evidence="3" id="KW-1133">Transmembrane helix</keyword>
<evidence type="ECO:0000256" key="3">
    <source>
        <dbReference type="SAM" id="Phobius"/>
    </source>
</evidence>
<evidence type="ECO:0000313" key="7">
    <source>
        <dbReference type="Proteomes" id="UP000465304"/>
    </source>
</evidence>
<dbReference type="RefSeq" id="WP_163888182.1">
    <property type="nucleotide sequence ID" value="NZ_BLLB01000002.1"/>
</dbReference>
<evidence type="ECO:0000256" key="2">
    <source>
        <dbReference type="SAM" id="MobiDB-lite"/>
    </source>
</evidence>
<name>A0A7I9ZK30_9MYCO</name>
<dbReference type="InterPro" id="IPR018929">
    <property type="entry name" value="DUF2510"/>
</dbReference>
<accession>A0A7I9ZK30</accession>
<evidence type="ECO:0008006" key="8">
    <source>
        <dbReference type="Google" id="ProtNLM"/>
    </source>
</evidence>
<keyword evidence="3" id="KW-0472">Membrane</keyword>
<protein>
    <recommendedName>
        <fullName evidence="8">Mpr protein</fullName>
    </recommendedName>
</protein>